<dbReference type="EMBL" id="KV878690">
    <property type="protein sequence ID" value="OJJ68517.1"/>
    <property type="molecule type" value="Genomic_DNA"/>
</dbReference>
<feature type="compositionally biased region" description="Basic residues" evidence="3">
    <location>
        <begin position="528"/>
        <end position="539"/>
    </location>
</feature>
<dbReference type="InterPro" id="IPR012916">
    <property type="entry name" value="RED_N"/>
</dbReference>
<dbReference type="OMA" id="LKSTHMV"/>
<feature type="compositionally biased region" description="Basic and acidic residues" evidence="3">
    <location>
        <begin position="279"/>
        <end position="303"/>
    </location>
</feature>
<dbReference type="STRING" id="767769.A0A1L9UA01"/>
<dbReference type="GeneID" id="93581472"/>
<organism evidence="5 6">
    <name type="scientific">Aspergillus brasiliensis (strain CBS 101740 / IMI 381727 / IBT 21946)</name>
    <dbReference type="NCBI Taxonomy" id="767769"/>
    <lineage>
        <taxon>Eukaryota</taxon>
        <taxon>Fungi</taxon>
        <taxon>Dikarya</taxon>
        <taxon>Ascomycota</taxon>
        <taxon>Pezizomycotina</taxon>
        <taxon>Eurotiomycetes</taxon>
        <taxon>Eurotiomycetidae</taxon>
        <taxon>Eurotiales</taxon>
        <taxon>Aspergillaceae</taxon>
        <taxon>Aspergillus</taxon>
        <taxon>Aspergillus subgen. Circumdati</taxon>
    </lineage>
</organism>
<dbReference type="InterPro" id="IPR039896">
    <property type="entry name" value="Red-like"/>
</dbReference>
<feature type="compositionally biased region" description="Low complexity" evidence="3">
    <location>
        <begin position="14"/>
        <end position="30"/>
    </location>
</feature>
<dbReference type="Proteomes" id="UP000184499">
    <property type="component" value="Unassembled WGS sequence"/>
</dbReference>
<dbReference type="RefSeq" id="XP_067475766.1">
    <property type="nucleotide sequence ID" value="XM_067628984.1"/>
</dbReference>
<evidence type="ECO:0000256" key="2">
    <source>
        <dbReference type="ARBA" id="ARBA00023242"/>
    </source>
</evidence>
<dbReference type="PANTHER" id="PTHR12765">
    <property type="entry name" value="RED PROTEIN IK FACTOR CYTOKINE IK"/>
    <property type="match status" value="1"/>
</dbReference>
<feature type="compositionally biased region" description="Basic and acidic residues" evidence="3">
    <location>
        <begin position="540"/>
        <end position="558"/>
    </location>
</feature>
<feature type="region of interest" description="Disordered" evidence="3">
    <location>
        <begin position="227"/>
        <end position="246"/>
    </location>
</feature>
<feature type="compositionally biased region" description="Basic and acidic residues" evidence="3">
    <location>
        <begin position="1"/>
        <end position="10"/>
    </location>
</feature>
<comment type="subcellular location">
    <subcellularLocation>
        <location evidence="1">Nucleus</location>
    </subcellularLocation>
</comment>
<gene>
    <name evidence="5" type="ORF">ASPBRDRAFT_68075</name>
</gene>
<feature type="compositionally biased region" description="Low complexity" evidence="3">
    <location>
        <begin position="261"/>
        <end position="272"/>
    </location>
</feature>
<feature type="region of interest" description="Disordered" evidence="3">
    <location>
        <begin position="490"/>
        <end position="558"/>
    </location>
</feature>
<accession>A0A1L9UA01</accession>
<feature type="compositionally biased region" description="Acidic residues" evidence="3">
    <location>
        <begin position="383"/>
        <end position="395"/>
    </location>
</feature>
<dbReference type="GO" id="GO:0005634">
    <property type="term" value="C:nucleus"/>
    <property type="evidence" value="ECO:0007669"/>
    <property type="project" value="UniProtKB-SubCell"/>
</dbReference>
<evidence type="ECO:0000313" key="5">
    <source>
        <dbReference type="EMBL" id="OJJ68517.1"/>
    </source>
</evidence>
<evidence type="ECO:0000256" key="3">
    <source>
        <dbReference type="SAM" id="MobiDB-lite"/>
    </source>
</evidence>
<feature type="region of interest" description="Disordered" evidence="3">
    <location>
        <begin position="76"/>
        <end position="130"/>
    </location>
</feature>
<dbReference type="OrthoDB" id="3366823at2759"/>
<feature type="region of interest" description="Disordered" evidence="3">
    <location>
        <begin position="1"/>
        <end position="61"/>
    </location>
</feature>
<evidence type="ECO:0000256" key="1">
    <source>
        <dbReference type="ARBA" id="ARBA00004123"/>
    </source>
</evidence>
<name>A0A1L9UA01_ASPBC</name>
<sequence length="558" mass="60765">MNNDQFRRLVLDNPSSKPTKSTSPDASSSSQQHPRKSIGNATPAAGALGSRLRSSIPMTPRAITNVDFARQLAEYRREAQPASKKFKSSAAPKGTKLPSGYQDRAALLRQKEEADAAEGGADGGDGSDLEKRVKALEEMVKLGQIDQGTFEKLRAEMGVGGDLKSTHMVKGLDWKLLRRVKEGEDVNVVEKQDEKDGGKDEEVEDVDDELDRVLGEKGEGMDALSAAQKENKEKKKKGVMAQRKSRDEILRELKASRAAAAAEAAKPAEPALGTKFKRIGGESKAEKKKRWVEQDENGRRKEILQITDAEGKTKRKVRWLDKPGEVGGDNGPAGLLMPDKDAKPLGMEVPAEVASKASAPAEEDDDDDIFAGVGDDYNPLGDLPDDDDSSDESEDGEKPPKATEPAPAASDSKKPEATTSRPRNYFSTSTTEEVPEVDRSNPLAKDPTLLAALKRAAALRQSEEASTADADAGDVDDETALRRKRFLEEARRREALDAMDMDMGFGGSRNDDDEDDEEVVLENEGRGGKKRKRGPKKKKGDKDSVTDVMRVLEGRKKD</sequence>
<feature type="compositionally biased region" description="Low complexity" evidence="3">
    <location>
        <begin position="370"/>
        <end position="382"/>
    </location>
</feature>
<evidence type="ECO:0000259" key="4">
    <source>
        <dbReference type="Pfam" id="PF07808"/>
    </source>
</evidence>
<feature type="domain" description="RED-like N-terminal" evidence="4">
    <location>
        <begin position="85"/>
        <end position="255"/>
    </location>
</feature>
<dbReference type="AlphaFoldDB" id="A0A1L9UA01"/>
<dbReference type="VEuPathDB" id="FungiDB:ASPBRDRAFT_68075"/>
<dbReference type="Pfam" id="PF07808">
    <property type="entry name" value="RED_N"/>
    <property type="match status" value="1"/>
</dbReference>
<feature type="compositionally biased region" description="Acidic residues" evidence="3">
    <location>
        <begin position="511"/>
        <end position="521"/>
    </location>
</feature>
<feature type="region of interest" description="Disordered" evidence="3">
    <location>
        <begin position="261"/>
        <end position="477"/>
    </location>
</feature>
<proteinExistence type="predicted"/>
<protein>
    <recommendedName>
        <fullName evidence="4">RED-like N-terminal domain-containing protein</fullName>
    </recommendedName>
</protein>
<evidence type="ECO:0000313" key="6">
    <source>
        <dbReference type="Proteomes" id="UP000184499"/>
    </source>
</evidence>
<feature type="compositionally biased region" description="Low complexity" evidence="3">
    <location>
        <begin position="449"/>
        <end position="460"/>
    </location>
</feature>
<reference evidence="6" key="1">
    <citation type="journal article" date="2017" name="Genome Biol.">
        <title>Comparative genomics reveals high biological diversity and specific adaptations in the industrially and medically important fungal genus Aspergillus.</title>
        <authorList>
            <person name="de Vries R.P."/>
            <person name="Riley R."/>
            <person name="Wiebenga A."/>
            <person name="Aguilar-Osorio G."/>
            <person name="Amillis S."/>
            <person name="Uchima C.A."/>
            <person name="Anderluh G."/>
            <person name="Asadollahi M."/>
            <person name="Askin M."/>
            <person name="Barry K."/>
            <person name="Battaglia E."/>
            <person name="Bayram O."/>
            <person name="Benocci T."/>
            <person name="Braus-Stromeyer S.A."/>
            <person name="Caldana C."/>
            <person name="Canovas D."/>
            <person name="Cerqueira G.C."/>
            <person name="Chen F."/>
            <person name="Chen W."/>
            <person name="Choi C."/>
            <person name="Clum A."/>
            <person name="Dos Santos R.A."/>
            <person name="Damasio A.R."/>
            <person name="Diallinas G."/>
            <person name="Emri T."/>
            <person name="Fekete E."/>
            <person name="Flipphi M."/>
            <person name="Freyberg S."/>
            <person name="Gallo A."/>
            <person name="Gournas C."/>
            <person name="Habgood R."/>
            <person name="Hainaut M."/>
            <person name="Harispe M.L."/>
            <person name="Henrissat B."/>
            <person name="Hilden K.S."/>
            <person name="Hope R."/>
            <person name="Hossain A."/>
            <person name="Karabika E."/>
            <person name="Karaffa L."/>
            <person name="Karanyi Z."/>
            <person name="Krasevec N."/>
            <person name="Kuo A."/>
            <person name="Kusch H."/>
            <person name="LaButti K."/>
            <person name="Lagendijk E.L."/>
            <person name="Lapidus A."/>
            <person name="Levasseur A."/>
            <person name="Lindquist E."/>
            <person name="Lipzen A."/>
            <person name="Logrieco A.F."/>
            <person name="MacCabe A."/>
            <person name="Maekelae M.R."/>
            <person name="Malavazi I."/>
            <person name="Melin P."/>
            <person name="Meyer V."/>
            <person name="Mielnichuk N."/>
            <person name="Miskei M."/>
            <person name="Molnar A.P."/>
            <person name="Mule G."/>
            <person name="Ngan C.Y."/>
            <person name="Orejas M."/>
            <person name="Orosz E."/>
            <person name="Ouedraogo J.P."/>
            <person name="Overkamp K.M."/>
            <person name="Park H.-S."/>
            <person name="Perrone G."/>
            <person name="Piumi F."/>
            <person name="Punt P.J."/>
            <person name="Ram A.F."/>
            <person name="Ramon A."/>
            <person name="Rauscher S."/>
            <person name="Record E."/>
            <person name="Riano-Pachon D.M."/>
            <person name="Robert V."/>
            <person name="Roehrig J."/>
            <person name="Ruller R."/>
            <person name="Salamov A."/>
            <person name="Salih N.S."/>
            <person name="Samson R.A."/>
            <person name="Sandor E."/>
            <person name="Sanguinetti M."/>
            <person name="Schuetze T."/>
            <person name="Sepcic K."/>
            <person name="Shelest E."/>
            <person name="Sherlock G."/>
            <person name="Sophianopoulou V."/>
            <person name="Squina F.M."/>
            <person name="Sun H."/>
            <person name="Susca A."/>
            <person name="Todd R.B."/>
            <person name="Tsang A."/>
            <person name="Unkles S.E."/>
            <person name="van de Wiele N."/>
            <person name="van Rossen-Uffink D."/>
            <person name="Oliveira J.V."/>
            <person name="Vesth T.C."/>
            <person name="Visser J."/>
            <person name="Yu J.-H."/>
            <person name="Zhou M."/>
            <person name="Andersen M.R."/>
            <person name="Archer D.B."/>
            <person name="Baker S.E."/>
            <person name="Benoit I."/>
            <person name="Brakhage A.A."/>
            <person name="Braus G.H."/>
            <person name="Fischer R."/>
            <person name="Frisvad J.C."/>
            <person name="Goldman G.H."/>
            <person name="Houbraken J."/>
            <person name="Oakley B."/>
            <person name="Pocsi I."/>
            <person name="Scazzocchio C."/>
            <person name="Seiboth B."/>
            <person name="vanKuyk P.A."/>
            <person name="Wortman J."/>
            <person name="Dyer P.S."/>
            <person name="Grigoriev I.V."/>
        </authorList>
    </citation>
    <scope>NUCLEOTIDE SEQUENCE [LARGE SCALE GENOMIC DNA]</scope>
    <source>
        <strain evidence="6">CBS 101740 / IMI 381727 / IBT 21946</strain>
    </source>
</reference>
<feature type="compositionally biased region" description="Polar residues" evidence="3">
    <location>
        <begin position="417"/>
        <end position="432"/>
    </location>
</feature>
<feature type="region of interest" description="Disordered" evidence="3">
    <location>
        <begin position="188"/>
        <end position="207"/>
    </location>
</feature>
<keyword evidence="2" id="KW-0539">Nucleus</keyword>
<feature type="compositionally biased region" description="Basic and acidic residues" evidence="3">
    <location>
        <begin position="188"/>
        <end position="200"/>
    </location>
</feature>
<keyword evidence="6" id="KW-1185">Reference proteome</keyword>